<reference evidence="3 4" key="1">
    <citation type="submission" date="2022-10" db="EMBL/GenBank/DDBJ databases">
        <title>The complete genomes of actinobacterial strains from the NBC collection.</title>
        <authorList>
            <person name="Joergensen T.S."/>
            <person name="Alvarez Arevalo M."/>
            <person name="Sterndorff E.B."/>
            <person name="Faurdal D."/>
            <person name="Vuksanovic O."/>
            <person name="Mourched A.-S."/>
            <person name="Charusanti P."/>
            <person name="Shaw S."/>
            <person name="Blin K."/>
            <person name="Weber T."/>
        </authorList>
    </citation>
    <scope>NUCLEOTIDE SEQUENCE [LARGE SCALE GENOMIC DNA]</scope>
    <source>
        <strain evidence="3 4">NBC 01774</strain>
    </source>
</reference>
<protein>
    <submittedName>
        <fullName evidence="3">Uncharacterized protein</fullName>
    </submittedName>
</protein>
<name>A0ABZ1FA38_9ACTN</name>
<sequence>MSTTVWLHNPSRKAAGREAQEDGRVRREIRLTSPASQAGSPTDGPTRAYLERDLPAGGHDAYRAARKEGARAFLLWSDAHRRQLLARVVTKSAAKGEARVFEVLGAAGESLALISRTPAMHGGRGRSHWTVEQAGRPAVVGAKGHLFWWCVWWLLLPLWLAIAVGSIVGGGDIARMPRTIRWKSSGEEVLVWGSDGNDFALTVLADWWDPRVTASLAALVNSHDGWLGKPWDEGK</sequence>
<keyword evidence="2" id="KW-1133">Transmembrane helix</keyword>
<feature type="transmembrane region" description="Helical" evidence="2">
    <location>
        <begin position="146"/>
        <end position="168"/>
    </location>
</feature>
<organism evidence="3 4">
    <name type="scientific">Streptomyces decoyicus</name>
    <dbReference type="NCBI Taxonomy" id="249567"/>
    <lineage>
        <taxon>Bacteria</taxon>
        <taxon>Bacillati</taxon>
        <taxon>Actinomycetota</taxon>
        <taxon>Actinomycetes</taxon>
        <taxon>Kitasatosporales</taxon>
        <taxon>Streptomycetaceae</taxon>
        <taxon>Streptomyces</taxon>
    </lineage>
</organism>
<evidence type="ECO:0000256" key="2">
    <source>
        <dbReference type="SAM" id="Phobius"/>
    </source>
</evidence>
<evidence type="ECO:0000256" key="1">
    <source>
        <dbReference type="SAM" id="MobiDB-lite"/>
    </source>
</evidence>
<keyword evidence="2" id="KW-0812">Transmembrane</keyword>
<gene>
    <name evidence="3" type="ORF">OG863_01575</name>
</gene>
<evidence type="ECO:0000313" key="3">
    <source>
        <dbReference type="EMBL" id="WSB66758.1"/>
    </source>
</evidence>
<dbReference type="Proteomes" id="UP001344251">
    <property type="component" value="Chromosome"/>
</dbReference>
<evidence type="ECO:0000313" key="4">
    <source>
        <dbReference type="Proteomes" id="UP001344251"/>
    </source>
</evidence>
<feature type="region of interest" description="Disordered" evidence="1">
    <location>
        <begin position="1"/>
        <end position="52"/>
    </location>
</feature>
<dbReference type="RefSeq" id="WP_326615905.1">
    <property type="nucleotide sequence ID" value="NZ_CP109106.1"/>
</dbReference>
<dbReference type="EMBL" id="CP109106">
    <property type="protein sequence ID" value="WSB66758.1"/>
    <property type="molecule type" value="Genomic_DNA"/>
</dbReference>
<feature type="compositionally biased region" description="Basic and acidic residues" evidence="1">
    <location>
        <begin position="15"/>
        <end position="30"/>
    </location>
</feature>
<keyword evidence="2" id="KW-0472">Membrane</keyword>
<keyword evidence="4" id="KW-1185">Reference proteome</keyword>
<accession>A0ABZ1FA38</accession>
<proteinExistence type="predicted"/>